<dbReference type="InterPro" id="IPR013819">
    <property type="entry name" value="LipOase_C"/>
</dbReference>
<dbReference type="AlphaFoldDB" id="A0A9W9YLM5"/>
<dbReference type="Gene3D" id="3.10.450.60">
    <property type="match status" value="1"/>
</dbReference>
<feature type="domain" description="Lipoxygenase" evidence="4">
    <location>
        <begin position="1"/>
        <end position="83"/>
    </location>
</feature>
<evidence type="ECO:0000259" key="4">
    <source>
        <dbReference type="PROSITE" id="PS51393"/>
    </source>
</evidence>
<dbReference type="InterPro" id="IPR036226">
    <property type="entry name" value="LipOase_C_sf"/>
</dbReference>
<dbReference type="GO" id="GO:0046872">
    <property type="term" value="F:metal ion binding"/>
    <property type="evidence" value="ECO:0007669"/>
    <property type="project" value="UniProtKB-KW"/>
</dbReference>
<dbReference type="Pfam" id="PF00305">
    <property type="entry name" value="Lipoxygenase"/>
    <property type="match status" value="1"/>
</dbReference>
<protein>
    <recommendedName>
        <fullName evidence="4">Lipoxygenase domain-containing protein</fullName>
    </recommendedName>
</protein>
<keyword evidence="1" id="KW-0479">Metal-binding</keyword>
<dbReference type="PRINTS" id="PR00087">
    <property type="entry name" value="LIPOXYGENASE"/>
</dbReference>
<name>A0A9W9YLM5_9CNID</name>
<dbReference type="PROSITE" id="PS51393">
    <property type="entry name" value="LIPOXYGENASE_3"/>
    <property type="match status" value="1"/>
</dbReference>
<proteinExistence type="predicted"/>
<dbReference type="SUPFAM" id="SSF48484">
    <property type="entry name" value="Lipoxigenase"/>
    <property type="match status" value="1"/>
</dbReference>
<dbReference type="OrthoDB" id="407298at2759"/>
<dbReference type="GO" id="GO:0016702">
    <property type="term" value="F:oxidoreductase activity, acting on single donors with incorporation of molecular oxygen, incorporation of two atoms of oxygen"/>
    <property type="evidence" value="ECO:0007669"/>
    <property type="project" value="InterPro"/>
</dbReference>
<keyword evidence="3" id="KW-0560">Oxidoreductase</keyword>
<evidence type="ECO:0000256" key="1">
    <source>
        <dbReference type="ARBA" id="ARBA00022723"/>
    </source>
</evidence>
<dbReference type="Gene3D" id="1.20.245.10">
    <property type="entry name" value="Lipoxygenase-1, Domain 5"/>
    <property type="match status" value="1"/>
</dbReference>
<organism evidence="5 6">
    <name type="scientific">Desmophyllum pertusum</name>
    <dbReference type="NCBI Taxonomy" id="174260"/>
    <lineage>
        <taxon>Eukaryota</taxon>
        <taxon>Metazoa</taxon>
        <taxon>Cnidaria</taxon>
        <taxon>Anthozoa</taxon>
        <taxon>Hexacorallia</taxon>
        <taxon>Scleractinia</taxon>
        <taxon>Caryophylliina</taxon>
        <taxon>Caryophylliidae</taxon>
        <taxon>Desmophyllum</taxon>
    </lineage>
</organism>
<dbReference type="PROSITE" id="PS00081">
    <property type="entry name" value="LIPOXYGENASE_2"/>
    <property type="match status" value="1"/>
</dbReference>
<dbReference type="PANTHER" id="PTHR11771">
    <property type="entry name" value="LIPOXYGENASE"/>
    <property type="match status" value="1"/>
</dbReference>
<dbReference type="EMBL" id="MU827356">
    <property type="protein sequence ID" value="KAJ7351750.1"/>
    <property type="molecule type" value="Genomic_DNA"/>
</dbReference>
<dbReference type="InterPro" id="IPR020834">
    <property type="entry name" value="LipOase_CS"/>
</dbReference>
<evidence type="ECO:0000256" key="2">
    <source>
        <dbReference type="ARBA" id="ARBA00022964"/>
    </source>
</evidence>
<evidence type="ECO:0000256" key="3">
    <source>
        <dbReference type="ARBA" id="ARBA00023002"/>
    </source>
</evidence>
<comment type="caution">
    <text evidence="5">The sequence shown here is derived from an EMBL/GenBank/DDBJ whole genome shotgun (WGS) entry which is preliminary data.</text>
</comment>
<evidence type="ECO:0000313" key="6">
    <source>
        <dbReference type="Proteomes" id="UP001163046"/>
    </source>
</evidence>
<dbReference type="InterPro" id="IPR000907">
    <property type="entry name" value="LipOase"/>
</dbReference>
<accession>A0A9W9YLM5</accession>
<keyword evidence="6" id="KW-1185">Reference proteome</keyword>
<keyword evidence="2" id="KW-0223">Dioxygenase</keyword>
<sequence>MLLRNADAQCHQMISHLLRTHLFMEPIAVATRRQLPSLHPLWKLLSPHLRGTLAIDTFGRHVLLPAGGVADLVLSIGGGGLNV</sequence>
<dbReference type="Proteomes" id="UP001163046">
    <property type="component" value="Unassembled WGS sequence"/>
</dbReference>
<gene>
    <name evidence="5" type="ORF">OS493_035691</name>
</gene>
<dbReference type="GO" id="GO:0034440">
    <property type="term" value="P:lipid oxidation"/>
    <property type="evidence" value="ECO:0007669"/>
    <property type="project" value="InterPro"/>
</dbReference>
<reference evidence="5" key="1">
    <citation type="submission" date="2023-01" db="EMBL/GenBank/DDBJ databases">
        <title>Genome assembly of the deep-sea coral Lophelia pertusa.</title>
        <authorList>
            <person name="Herrera S."/>
            <person name="Cordes E."/>
        </authorList>
    </citation>
    <scope>NUCLEOTIDE SEQUENCE</scope>
    <source>
        <strain evidence="5">USNM1676648</strain>
        <tissue evidence="5">Polyp</tissue>
    </source>
</reference>
<evidence type="ECO:0000313" key="5">
    <source>
        <dbReference type="EMBL" id="KAJ7351750.1"/>
    </source>
</evidence>